<feature type="region of interest" description="Disordered" evidence="1">
    <location>
        <begin position="168"/>
        <end position="217"/>
    </location>
</feature>
<accession>A0A7C8M2Y9</accession>
<dbReference type="EMBL" id="JAADJZ010000029">
    <property type="protein sequence ID" value="KAF2866161.1"/>
    <property type="molecule type" value="Genomic_DNA"/>
</dbReference>
<feature type="compositionally biased region" description="Low complexity" evidence="1">
    <location>
        <begin position="175"/>
        <end position="189"/>
    </location>
</feature>
<protein>
    <submittedName>
        <fullName evidence="2">Uncharacterized protein</fullName>
    </submittedName>
</protein>
<feature type="compositionally biased region" description="Polar residues" evidence="1">
    <location>
        <begin position="89"/>
        <end position="98"/>
    </location>
</feature>
<reference evidence="2 3" key="1">
    <citation type="submission" date="2020-01" db="EMBL/GenBank/DDBJ databases">
        <authorList>
            <consortium name="DOE Joint Genome Institute"/>
            <person name="Haridas S."/>
            <person name="Albert R."/>
            <person name="Binder M."/>
            <person name="Bloem J."/>
            <person name="Labutti K."/>
            <person name="Salamov A."/>
            <person name="Andreopoulos B."/>
            <person name="Baker S.E."/>
            <person name="Barry K."/>
            <person name="Bills G."/>
            <person name="Bluhm B.H."/>
            <person name="Cannon C."/>
            <person name="Castanera R."/>
            <person name="Culley D.E."/>
            <person name="Daum C."/>
            <person name="Ezra D."/>
            <person name="Gonzalez J.B."/>
            <person name="Henrissat B."/>
            <person name="Kuo A."/>
            <person name="Liang C."/>
            <person name="Lipzen A."/>
            <person name="Lutzoni F."/>
            <person name="Magnuson J."/>
            <person name="Mondo S."/>
            <person name="Nolan M."/>
            <person name="Ohm R."/>
            <person name="Pangilinan J."/>
            <person name="Park H.-J.H."/>
            <person name="Ramirez L."/>
            <person name="Alfaro M."/>
            <person name="Sun H."/>
            <person name="Tritt A."/>
            <person name="Yoshinaga Y."/>
            <person name="Zwiers L.-H.L."/>
            <person name="Turgeon B.G."/>
            <person name="Goodwin S.B."/>
            <person name="Spatafora J.W."/>
            <person name="Crous P.W."/>
            <person name="Grigoriev I.V."/>
        </authorList>
    </citation>
    <scope>NUCLEOTIDE SEQUENCE [LARGE SCALE GENOMIC DNA]</scope>
    <source>
        <strain evidence="2 3">CBS 611.86</strain>
    </source>
</reference>
<evidence type="ECO:0000313" key="2">
    <source>
        <dbReference type="EMBL" id="KAF2866161.1"/>
    </source>
</evidence>
<feature type="region of interest" description="Disordered" evidence="1">
    <location>
        <begin position="1"/>
        <end position="25"/>
    </location>
</feature>
<feature type="region of interest" description="Disordered" evidence="1">
    <location>
        <begin position="82"/>
        <end position="102"/>
    </location>
</feature>
<evidence type="ECO:0000256" key="1">
    <source>
        <dbReference type="SAM" id="MobiDB-lite"/>
    </source>
</evidence>
<name>A0A7C8M2Y9_9PLEO</name>
<dbReference type="Proteomes" id="UP000481861">
    <property type="component" value="Unassembled WGS sequence"/>
</dbReference>
<proteinExistence type="predicted"/>
<dbReference type="AlphaFoldDB" id="A0A7C8M2Y9"/>
<comment type="caution">
    <text evidence="2">The sequence shown here is derived from an EMBL/GenBank/DDBJ whole genome shotgun (WGS) entry which is preliminary data.</text>
</comment>
<evidence type="ECO:0000313" key="3">
    <source>
        <dbReference type="Proteomes" id="UP000481861"/>
    </source>
</evidence>
<keyword evidence="3" id="KW-1185">Reference proteome</keyword>
<feature type="compositionally biased region" description="Low complexity" evidence="1">
    <location>
        <begin position="8"/>
        <end position="25"/>
    </location>
</feature>
<organism evidence="2 3">
    <name type="scientific">Massariosphaeria phaeospora</name>
    <dbReference type="NCBI Taxonomy" id="100035"/>
    <lineage>
        <taxon>Eukaryota</taxon>
        <taxon>Fungi</taxon>
        <taxon>Dikarya</taxon>
        <taxon>Ascomycota</taxon>
        <taxon>Pezizomycotina</taxon>
        <taxon>Dothideomycetes</taxon>
        <taxon>Pleosporomycetidae</taxon>
        <taxon>Pleosporales</taxon>
        <taxon>Pleosporales incertae sedis</taxon>
        <taxon>Massariosphaeria</taxon>
    </lineage>
</organism>
<gene>
    <name evidence="2" type="ORF">BDV95DRAFT_214172</name>
</gene>
<sequence length="217" mass="23100">MNTSLAFSSLSRISDTRSSSSTSRTALAVKEDCRGSAPHAAPTMTTACASLAATHDCGLQTSIPVALVSGDGRPLIQRIGPRAEMLGPGSSSAGTSLGSDHMWATYPTKDRRRERKRAANPAVHYVVPKSVSAAVHHGAALPHDQPPACDCDDALALQRRPSPWTALLDIERARPTTSSSSRSYTRAPTLYRRGHREKAAASARDGRSSRGFARPTR</sequence>